<dbReference type="Proteomes" id="UP000286746">
    <property type="component" value="Unassembled WGS sequence"/>
</dbReference>
<organism evidence="5 6">
    <name type="scientific">Streptomyces paromomycinus</name>
    <name type="common">Streptomyces rimosus subsp. paromomycinus</name>
    <dbReference type="NCBI Taxonomy" id="92743"/>
    <lineage>
        <taxon>Bacteria</taxon>
        <taxon>Bacillati</taxon>
        <taxon>Actinomycetota</taxon>
        <taxon>Actinomycetes</taxon>
        <taxon>Kitasatosporales</taxon>
        <taxon>Streptomycetaceae</taxon>
        <taxon>Streptomyces</taxon>
    </lineage>
</organism>
<dbReference type="Pfam" id="PF13280">
    <property type="entry name" value="WYL"/>
    <property type="match status" value="1"/>
</dbReference>
<gene>
    <name evidence="5" type="ORF">GKJPGBOP_06634</name>
</gene>
<evidence type="ECO:0000256" key="2">
    <source>
        <dbReference type="ARBA" id="ARBA00023125"/>
    </source>
</evidence>
<dbReference type="AlphaFoldDB" id="A0A401WC88"/>
<dbReference type="Pfam" id="PF25583">
    <property type="entry name" value="WCX"/>
    <property type="match status" value="1"/>
</dbReference>
<feature type="domain" description="HTH deoR-type" evidence="4">
    <location>
        <begin position="4"/>
        <end position="59"/>
    </location>
</feature>
<dbReference type="PANTHER" id="PTHR34580:SF3">
    <property type="entry name" value="PROTEIN PAFB"/>
    <property type="match status" value="1"/>
</dbReference>
<accession>A0A401WC88</accession>
<comment type="caution">
    <text evidence="5">The sequence shown here is derived from an EMBL/GenBank/DDBJ whole genome shotgun (WGS) entry which is preliminary data.</text>
</comment>
<name>A0A401WC88_STREY</name>
<dbReference type="InterPro" id="IPR036390">
    <property type="entry name" value="WH_DNA-bd_sf"/>
</dbReference>
<keyword evidence="3" id="KW-0804">Transcription</keyword>
<dbReference type="Gene3D" id="1.10.10.10">
    <property type="entry name" value="Winged helix-like DNA-binding domain superfamily/Winged helix DNA-binding domain"/>
    <property type="match status" value="1"/>
</dbReference>
<dbReference type="PROSITE" id="PS52050">
    <property type="entry name" value="WYL"/>
    <property type="match status" value="1"/>
</dbReference>
<dbReference type="InterPro" id="IPR036388">
    <property type="entry name" value="WH-like_DNA-bd_sf"/>
</dbReference>
<keyword evidence="2 5" id="KW-0238">DNA-binding</keyword>
<dbReference type="Pfam" id="PF08279">
    <property type="entry name" value="HTH_11"/>
    <property type="match status" value="1"/>
</dbReference>
<keyword evidence="6" id="KW-1185">Reference proteome</keyword>
<reference evidence="5 6" key="1">
    <citation type="submission" date="2018-11" db="EMBL/GenBank/DDBJ databases">
        <title>Whole genome sequence of Streptomyces paromomycinus NBRC 15454(T).</title>
        <authorList>
            <person name="Komaki H."/>
            <person name="Tamura T."/>
        </authorList>
    </citation>
    <scope>NUCLEOTIDE SEQUENCE [LARGE SCALE GENOMIC DNA]</scope>
    <source>
        <strain evidence="5 6">NBRC 15454</strain>
    </source>
</reference>
<keyword evidence="1" id="KW-0805">Transcription regulation</keyword>
<proteinExistence type="predicted"/>
<dbReference type="InterPro" id="IPR026881">
    <property type="entry name" value="WYL_dom"/>
</dbReference>
<dbReference type="InterPro" id="IPR001034">
    <property type="entry name" value="DeoR_HTH"/>
</dbReference>
<dbReference type="GO" id="GO:0003677">
    <property type="term" value="F:DNA binding"/>
    <property type="evidence" value="ECO:0007669"/>
    <property type="project" value="UniProtKB-KW"/>
</dbReference>
<dbReference type="InterPro" id="IPR018356">
    <property type="entry name" value="Tscrpt_reg_HTH_DeoR_CS"/>
</dbReference>
<dbReference type="InterPro" id="IPR057727">
    <property type="entry name" value="WCX_dom"/>
</dbReference>
<dbReference type="PANTHER" id="PTHR34580">
    <property type="match status" value="1"/>
</dbReference>
<evidence type="ECO:0000259" key="4">
    <source>
        <dbReference type="PROSITE" id="PS51000"/>
    </source>
</evidence>
<dbReference type="GO" id="GO:0003700">
    <property type="term" value="F:DNA-binding transcription factor activity"/>
    <property type="evidence" value="ECO:0007669"/>
    <property type="project" value="InterPro"/>
</dbReference>
<dbReference type="EMBL" id="BHZD01000001">
    <property type="protein sequence ID" value="GCD46880.1"/>
    <property type="molecule type" value="Genomic_DNA"/>
</dbReference>
<dbReference type="PROSITE" id="PS51000">
    <property type="entry name" value="HTH_DEOR_2"/>
    <property type="match status" value="1"/>
</dbReference>
<dbReference type="RefSeq" id="WP_125057123.1">
    <property type="nucleotide sequence ID" value="NZ_BHZD01000001.1"/>
</dbReference>
<evidence type="ECO:0000256" key="1">
    <source>
        <dbReference type="ARBA" id="ARBA00023015"/>
    </source>
</evidence>
<dbReference type="SUPFAM" id="SSF46785">
    <property type="entry name" value="Winged helix' DNA-binding domain"/>
    <property type="match status" value="1"/>
</dbReference>
<dbReference type="InterPro" id="IPR013196">
    <property type="entry name" value="HTH_11"/>
</dbReference>
<evidence type="ECO:0000256" key="3">
    <source>
        <dbReference type="ARBA" id="ARBA00023163"/>
    </source>
</evidence>
<protein>
    <submittedName>
        <fullName evidence="5">DNA-binding transcriptional regulator</fullName>
    </submittedName>
</protein>
<dbReference type="SMART" id="SM00420">
    <property type="entry name" value="HTH_DEOR"/>
    <property type="match status" value="1"/>
</dbReference>
<dbReference type="InterPro" id="IPR051534">
    <property type="entry name" value="CBASS_pafABC_assoc_protein"/>
</dbReference>
<dbReference type="PROSITE" id="PS00894">
    <property type="entry name" value="HTH_DEOR_1"/>
    <property type="match status" value="1"/>
</dbReference>
<sequence>MVETSARLLRLLSLLQAHREWTGAGLADRLGVTPRTVRRDIERLRELGYPVHSAPGTAGGYQLGAGAELPPLLLDDEEAVAVAVGLRTAAAGGVEGIEETSVRALAKLEQVLPHRLRRRVGALNAFTVPMLGAAGPRVDAATLTELANACRDSQRLRFAYASHEGTASRRVVEPHRLVSAQRRWYLVAWDVDRADWRTFRADRITPTPPHGPRFTPRPGPAADLAAYVSRGVSTDAYAERATLVLHASAEEAAQRIGPSVGVVEPLDDHRCLLHTGAHRLDVLVVHAALLGFDFEVREPPALTDAVRELRDRLTRALHPAPAAPPVSPAVPEPPAG</sequence>
<evidence type="ECO:0000313" key="6">
    <source>
        <dbReference type="Proteomes" id="UP000286746"/>
    </source>
</evidence>
<evidence type="ECO:0000313" key="5">
    <source>
        <dbReference type="EMBL" id="GCD46880.1"/>
    </source>
</evidence>